<sequence length="223" mass="24810">MAQSAYRGLSIEEARDYTRVKSAILDALDVSPETFCQRFWSLAYNAGARSQLVAQQLRDLCKRWLQPDQRSPEELLEQVILEQFLHILPPQGRACVLRHRPPTVAATVALMEKFLAGENPLGTILQGSSTPTRATGEHPRQPADTPAESGTPGSAAQWAPSANSYRHRTWDQPCLADPCCKPKRWCEPTGTTRNWALFLLREAGAPSAGLPRDGLQLWACLHW</sequence>
<evidence type="ECO:0000313" key="4">
    <source>
        <dbReference type="Ensembl" id="ENSGAGP00000034420.1"/>
    </source>
</evidence>
<reference evidence="4" key="3">
    <citation type="submission" date="2025-09" db="UniProtKB">
        <authorList>
            <consortium name="Ensembl"/>
        </authorList>
    </citation>
    <scope>IDENTIFICATION</scope>
</reference>
<feature type="domain" description="SCAN box" evidence="3">
    <location>
        <begin position="37"/>
        <end position="114"/>
    </location>
</feature>
<proteinExistence type="predicted"/>
<name>A0A452J206_9SAUR</name>
<feature type="region of interest" description="Disordered" evidence="2">
    <location>
        <begin position="122"/>
        <end position="162"/>
    </location>
</feature>
<protein>
    <recommendedName>
        <fullName evidence="3">SCAN box domain-containing protein</fullName>
    </recommendedName>
</protein>
<organism evidence="4 5">
    <name type="scientific">Gopherus agassizii</name>
    <name type="common">Agassiz's desert tortoise</name>
    <dbReference type="NCBI Taxonomy" id="38772"/>
    <lineage>
        <taxon>Eukaryota</taxon>
        <taxon>Metazoa</taxon>
        <taxon>Chordata</taxon>
        <taxon>Craniata</taxon>
        <taxon>Vertebrata</taxon>
        <taxon>Euteleostomi</taxon>
        <taxon>Archelosauria</taxon>
        <taxon>Testudinata</taxon>
        <taxon>Testudines</taxon>
        <taxon>Cryptodira</taxon>
        <taxon>Durocryptodira</taxon>
        <taxon>Testudinoidea</taxon>
        <taxon>Testudinidae</taxon>
        <taxon>Gopherus</taxon>
    </lineage>
</organism>
<accession>A0A452J206</accession>
<dbReference type="PROSITE" id="PS50804">
    <property type="entry name" value="SCAN_BOX"/>
    <property type="match status" value="1"/>
</dbReference>
<dbReference type="SMART" id="SM00431">
    <property type="entry name" value="SCAN"/>
    <property type="match status" value="1"/>
</dbReference>
<dbReference type="SUPFAM" id="SSF47353">
    <property type="entry name" value="Retrovirus capsid dimerization domain-like"/>
    <property type="match status" value="1"/>
</dbReference>
<reference evidence="4" key="2">
    <citation type="submission" date="2025-08" db="UniProtKB">
        <authorList>
            <consortium name="Ensembl"/>
        </authorList>
    </citation>
    <scope>IDENTIFICATION</scope>
</reference>
<dbReference type="PANTHER" id="PTHR45935:SF15">
    <property type="entry name" value="SCAN BOX DOMAIN-CONTAINING PROTEIN"/>
    <property type="match status" value="1"/>
</dbReference>
<dbReference type="AlphaFoldDB" id="A0A452J206"/>
<dbReference type="Gene3D" id="1.10.4020.10">
    <property type="entry name" value="DNA breaking-rejoining enzymes"/>
    <property type="match status" value="1"/>
</dbReference>
<dbReference type="STRING" id="38772.ENSGAGP00000034420"/>
<reference evidence="5" key="1">
    <citation type="journal article" date="2017" name="PLoS ONE">
        <title>The Agassiz's desert tortoise genome provides a resource for the conservation of a threatened species.</title>
        <authorList>
            <person name="Tollis M."/>
            <person name="DeNardo D.F."/>
            <person name="Cornelius J.A."/>
            <person name="Dolby G.A."/>
            <person name="Edwards T."/>
            <person name="Henen B.T."/>
            <person name="Karl A.E."/>
            <person name="Murphy R.W."/>
            <person name="Kusumi K."/>
        </authorList>
    </citation>
    <scope>NUCLEOTIDE SEQUENCE [LARGE SCALE GENOMIC DNA]</scope>
</reference>
<dbReference type="PANTHER" id="PTHR45935">
    <property type="entry name" value="PROTEIN ZBED8-RELATED"/>
    <property type="match status" value="1"/>
</dbReference>
<evidence type="ECO:0000256" key="2">
    <source>
        <dbReference type="SAM" id="MobiDB-lite"/>
    </source>
</evidence>
<dbReference type="Proteomes" id="UP000291020">
    <property type="component" value="Unassembled WGS sequence"/>
</dbReference>
<evidence type="ECO:0000256" key="1">
    <source>
        <dbReference type="ARBA" id="ARBA00023242"/>
    </source>
</evidence>
<dbReference type="Pfam" id="PF02023">
    <property type="entry name" value="SCAN"/>
    <property type="match status" value="1"/>
</dbReference>
<dbReference type="InterPro" id="IPR003309">
    <property type="entry name" value="SCAN_dom"/>
</dbReference>
<keyword evidence="1" id="KW-0539">Nucleus</keyword>
<evidence type="ECO:0000313" key="5">
    <source>
        <dbReference type="Proteomes" id="UP000291020"/>
    </source>
</evidence>
<dbReference type="InterPro" id="IPR038269">
    <property type="entry name" value="SCAN_sf"/>
</dbReference>
<dbReference type="Ensembl" id="ENSGAGT00000038970.1">
    <property type="protein sequence ID" value="ENSGAGP00000034420.1"/>
    <property type="gene ID" value="ENSGAGG00000024463.1"/>
</dbReference>
<keyword evidence="5" id="KW-1185">Reference proteome</keyword>
<evidence type="ECO:0000259" key="3">
    <source>
        <dbReference type="PROSITE" id="PS50804"/>
    </source>
</evidence>
<dbReference type="InterPro" id="IPR050916">
    <property type="entry name" value="SCAN-C2H2_zinc_finger"/>
</dbReference>